<dbReference type="EMBL" id="DYVF01000049">
    <property type="protein sequence ID" value="HJG31386.1"/>
    <property type="molecule type" value="Genomic_DNA"/>
</dbReference>
<dbReference type="PROSITE" id="PS51257">
    <property type="entry name" value="PROKAR_LIPOPROTEIN"/>
    <property type="match status" value="1"/>
</dbReference>
<accession>A0A921IR12</accession>
<protein>
    <submittedName>
        <fullName evidence="2">NusG domain II-containing protein</fullName>
    </submittedName>
</protein>
<keyword evidence="1" id="KW-0812">Transmembrane</keyword>
<dbReference type="Gene3D" id="2.60.320.10">
    <property type="entry name" value="N-utilization substance G protein NusG, insert domain"/>
    <property type="match status" value="1"/>
</dbReference>
<evidence type="ECO:0000313" key="2">
    <source>
        <dbReference type="EMBL" id="HJG31386.1"/>
    </source>
</evidence>
<comment type="caution">
    <text evidence="2">The sequence shown here is derived from an EMBL/GenBank/DDBJ whole genome shotgun (WGS) entry which is preliminary data.</text>
</comment>
<dbReference type="Pfam" id="PF07009">
    <property type="entry name" value="NusG_II"/>
    <property type="match status" value="1"/>
</dbReference>
<organism evidence="2 3">
    <name type="scientific">Collinsella ihumii</name>
    <dbReference type="NCBI Taxonomy" id="1720204"/>
    <lineage>
        <taxon>Bacteria</taxon>
        <taxon>Bacillati</taxon>
        <taxon>Actinomycetota</taxon>
        <taxon>Coriobacteriia</taxon>
        <taxon>Coriobacteriales</taxon>
        <taxon>Coriobacteriaceae</taxon>
        <taxon>Collinsella</taxon>
    </lineage>
</organism>
<reference evidence="2" key="2">
    <citation type="submission" date="2021-09" db="EMBL/GenBank/DDBJ databases">
        <authorList>
            <person name="Gilroy R."/>
        </authorList>
    </citation>
    <scope>NUCLEOTIDE SEQUENCE</scope>
    <source>
        <strain evidence="2">ChiGjej2B2-7701</strain>
    </source>
</reference>
<sequence>MSDIRPTERRRRADLVLIGAVLAVALGWFACSRLVAGPADTAVVVCQSQDGFYRADPLDSDVSYTVTTPGTGIGADADEGANTVRIAGGCVDVTYANCSNQVCADHDPIDEVGEQIVCLPHGVVVEIVEREQDATRLA</sequence>
<reference evidence="2" key="1">
    <citation type="journal article" date="2021" name="PeerJ">
        <title>Extensive microbial diversity within the chicken gut microbiome revealed by metagenomics and culture.</title>
        <authorList>
            <person name="Gilroy R."/>
            <person name="Ravi A."/>
            <person name="Getino M."/>
            <person name="Pursley I."/>
            <person name="Horton D.L."/>
            <person name="Alikhan N.F."/>
            <person name="Baker D."/>
            <person name="Gharbi K."/>
            <person name="Hall N."/>
            <person name="Watson M."/>
            <person name="Adriaenssens E.M."/>
            <person name="Foster-Nyarko E."/>
            <person name="Jarju S."/>
            <person name="Secka A."/>
            <person name="Antonio M."/>
            <person name="Oren A."/>
            <person name="Chaudhuri R.R."/>
            <person name="La Ragione R."/>
            <person name="Hildebrand F."/>
            <person name="Pallen M.J."/>
        </authorList>
    </citation>
    <scope>NUCLEOTIDE SEQUENCE</scope>
    <source>
        <strain evidence="2">ChiGjej2B2-7701</strain>
    </source>
</reference>
<dbReference type="InterPro" id="IPR038690">
    <property type="entry name" value="NusG_2_sf"/>
</dbReference>
<dbReference type="AlphaFoldDB" id="A0A921IR12"/>
<proteinExistence type="predicted"/>
<evidence type="ECO:0000313" key="3">
    <source>
        <dbReference type="Proteomes" id="UP000746751"/>
    </source>
</evidence>
<keyword evidence="1" id="KW-1133">Transmembrane helix</keyword>
<keyword evidence="1" id="KW-0472">Membrane</keyword>
<dbReference type="Proteomes" id="UP000746751">
    <property type="component" value="Unassembled WGS sequence"/>
</dbReference>
<gene>
    <name evidence="2" type="ORF">K8U80_08340</name>
</gene>
<evidence type="ECO:0000256" key="1">
    <source>
        <dbReference type="SAM" id="Phobius"/>
    </source>
</evidence>
<feature type="transmembrane region" description="Helical" evidence="1">
    <location>
        <begin position="12"/>
        <end position="30"/>
    </location>
</feature>
<name>A0A921IR12_9ACTN</name>